<dbReference type="Proteomes" id="UP000192758">
    <property type="component" value="Unassembled WGS sequence"/>
</dbReference>
<proteinExistence type="predicted"/>
<dbReference type="EMBL" id="MNPJ01000027">
    <property type="protein sequence ID" value="OQS53631.1"/>
    <property type="molecule type" value="Genomic_DNA"/>
</dbReference>
<sequence length="111" mass="13482">MLFYFYTNILCLYFYITTFAEKRYLNIEHHNMFYLTFLNGIRQYNKCFSLDLESNREQLNKNIRCLYEIRVDGISLTLEFLSRAEYIFPSNLSVLELSNMEELKKNCLKKN</sequence>
<keyword evidence="2" id="KW-1185">Reference proteome</keyword>
<name>A0A1W0E323_9MICR</name>
<dbReference type="VEuPathDB" id="MicrosporidiaDB:EHP00_1896"/>
<reference evidence="1 2" key="1">
    <citation type="journal article" date="2017" name="Environ. Microbiol.">
        <title>Decay of the glycolytic pathway and adaptation to intranuclear parasitism within Enterocytozoonidae microsporidia.</title>
        <authorList>
            <person name="Wiredu Boakye D."/>
            <person name="Jaroenlak P."/>
            <person name="Prachumwat A."/>
            <person name="Williams T.A."/>
            <person name="Bateman K.S."/>
            <person name="Itsathitphaisarn O."/>
            <person name="Sritunyalucksana K."/>
            <person name="Paszkiewicz K.H."/>
            <person name="Moore K.A."/>
            <person name="Stentiford G.D."/>
            <person name="Williams B.A."/>
        </authorList>
    </citation>
    <scope>NUCLEOTIDE SEQUENCE [LARGE SCALE GENOMIC DNA]</scope>
    <source>
        <strain evidence="1 2">TH1</strain>
    </source>
</reference>
<accession>A0A1W0E323</accession>
<protein>
    <submittedName>
        <fullName evidence="1">Uncharacterized protein</fullName>
    </submittedName>
</protein>
<gene>
    <name evidence="1" type="ORF">EHP00_1896</name>
</gene>
<organism evidence="1 2">
    <name type="scientific">Ecytonucleospora hepatopenaei</name>
    <dbReference type="NCBI Taxonomy" id="646526"/>
    <lineage>
        <taxon>Eukaryota</taxon>
        <taxon>Fungi</taxon>
        <taxon>Fungi incertae sedis</taxon>
        <taxon>Microsporidia</taxon>
        <taxon>Enterocytozoonidae</taxon>
        <taxon>Ecytonucleospora</taxon>
    </lineage>
</organism>
<comment type="caution">
    <text evidence="1">The sequence shown here is derived from an EMBL/GenBank/DDBJ whole genome shotgun (WGS) entry which is preliminary data.</text>
</comment>
<dbReference type="AlphaFoldDB" id="A0A1W0E323"/>
<evidence type="ECO:0000313" key="1">
    <source>
        <dbReference type="EMBL" id="OQS53631.1"/>
    </source>
</evidence>
<evidence type="ECO:0000313" key="2">
    <source>
        <dbReference type="Proteomes" id="UP000192758"/>
    </source>
</evidence>